<dbReference type="InterPro" id="IPR006311">
    <property type="entry name" value="TAT_signal"/>
</dbReference>
<dbReference type="PROSITE" id="PS51318">
    <property type="entry name" value="TAT"/>
    <property type="match status" value="1"/>
</dbReference>
<dbReference type="EMBL" id="JAEQNE010000001">
    <property type="protein sequence ID" value="MBL0389950.1"/>
    <property type="molecule type" value="Genomic_DNA"/>
</dbReference>
<organism evidence="2 3">
    <name type="scientific">Ramlibacter monticola</name>
    <dbReference type="NCBI Taxonomy" id="1926872"/>
    <lineage>
        <taxon>Bacteria</taxon>
        <taxon>Pseudomonadati</taxon>
        <taxon>Pseudomonadota</taxon>
        <taxon>Betaproteobacteria</taxon>
        <taxon>Burkholderiales</taxon>
        <taxon>Comamonadaceae</taxon>
        <taxon>Ramlibacter</taxon>
    </lineage>
</organism>
<dbReference type="AlphaFoldDB" id="A0A936YXV8"/>
<keyword evidence="1" id="KW-0732">Signal</keyword>
<gene>
    <name evidence="2" type="ORF">JJ685_02220</name>
</gene>
<evidence type="ECO:0000256" key="1">
    <source>
        <dbReference type="SAM" id="SignalP"/>
    </source>
</evidence>
<dbReference type="Proteomes" id="UP000599109">
    <property type="component" value="Unassembled WGS sequence"/>
</dbReference>
<evidence type="ECO:0000313" key="3">
    <source>
        <dbReference type="Proteomes" id="UP000599109"/>
    </source>
</evidence>
<protein>
    <submittedName>
        <fullName evidence="2">Murein L,D-transpeptidase</fullName>
    </submittedName>
</protein>
<sequence>MSHPSSSLPGIRRRSLLLSAAAALAPLGALADGVCTPRELARRYAAVVDRQLRMPDNEVLIYGGLAETELAAFAGSLSGPQYMLVVDSCPSVQAAFLFWRLLPGRYELIGASPASTGNPEQAGCVQTPQGVFAQADVEYGRKMTSRVYDFGRQRTRRGGMRGEVSELRLQARAATGPTGALLGRVQSDGCILLPPGMVAFLDQFGVLDQGRRDVVTPAGESLPFAGRYLVVVDSERDERPEWALA</sequence>
<accession>A0A936YXV8</accession>
<dbReference type="RefSeq" id="WP_201672536.1">
    <property type="nucleotide sequence ID" value="NZ_JAEQNE010000001.1"/>
</dbReference>
<comment type="caution">
    <text evidence="2">The sequence shown here is derived from an EMBL/GenBank/DDBJ whole genome shotgun (WGS) entry which is preliminary data.</text>
</comment>
<name>A0A936YXV8_9BURK</name>
<proteinExistence type="predicted"/>
<reference evidence="2 3" key="1">
    <citation type="journal article" date="2017" name="Int. J. Syst. Evol. Microbiol.">
        <title>Ramlibacter monticola sp. nov., isolated from forest soil.</title>
        <authorList>
            <person name="Chaudhary D.K."/>
            <person name="Kim J."/>
        </authorList>
    </citation>
    <scope>NUCLEOTIDE SEQUENCE [LARGE SCALE GENOMIC DNA]</scope>
    <source>
        <strain evidence="2 3">KACC 19175</strain>
    </source>
</reference>
<evidence type="ECO:0000313" key="2">
    <source>
        <dbReference type="EMBL" id="MBL0389950.1"/>
    </source>
</evidence>
<feature type="chain" id="PRO_5037185535" evidence="1">
    <location>
        <begin position="32"/>
        <end position="245"/>
    </location>
</feature>
<keyword evidence="3" id="KW-1185">Reference proteome</keyword>
<feature type="signal peptide" evidence="1">
    <location>
        <begin position="1"/>
        <end position="31"/>
    </location>
</feature>